<comment type="caution">
    <text evidence="7">The sequence shown here is derived from an EMBL/GenBank/DDBJ whole genome shotgun (WGS) entry which is preliminary data.</text>
</comment>
<feature type="region of interest" description="Disordered" evidence="5">
    <location>
        <begin position="435"/>
        <end position="464"/>
    </location>
</feature>
<name>A0A9W6U3D6_9STRA</name>
<evidence type="ECO:0000256" key="6">
    <source>
        <dbReference type="SAM" id="Phobius"/>
    </source>
</evidence>
<sequence>MNTVVPVSPLDGIGREFARITAPQSAAQEVRTAMSGQMRALGALRRGALTLRRSPLSGGHHPLRLRSVQAAFPAVGAALPLDNRRFSTSNAAPPTLELTMADGQLTGGGIGTLGRGGCQLTNGCVAASADVAAAVAGSGTGHEPWAIVQGVQTVLEAVHTTTGLPWWATLLVGARATEPRGWGAVGLTDVHCFFGGTGLGRHGARSHLPILRVPDPGNAEVDAGEAGFREAVLGVQVRAYIHGRTIWRCWWGYIGLTWRDDLVQPSSDHKGHLDAMLLGRQGVKAVMKKFNTRPFQTIMGSIAYIPVFMVMAYSARDMVRSGNFAGFESGGLLFWKNLMETDSTFVLPVLAAASTYGNMEMSVQTKSGIWTKLLQAGQYGTIAAVPFLVTLPQGVFFYWLGASWSSMAQMIAMNNNNFRRSIGLRPRVKETQSPAAAAAEMLGKDQDKTGGATVVSTPATTKQQ</sequence>
<dbReference type="EMBL" id="BSXW01000541">
    <property type="protein sequence ID" value="GMF25095.1"/>
    <property type="molecule type" value="Genomic_DNA"/>
</dbReference>
<keyword evidence="3 6" id="KW-1133">Transmembrane helix</keyword>
<keyword evidence="8" id="KW-1185">Reference proteome</keyword>
<reference evidence="7" key="1">
    <citation type="submission" date="2023-04" db="EMBL/GenBank/DDBJ databases">
        <title>Phytophthora lilii NBRC 32176.</title>
        <authorList>
            <person name="Ichikawa N."/>
            <person name="Sato H."/>
            <person name="Tonouchi N."/>
        </authorList>
    </citation>
    <scope>NUCLEOTIDE SEQUENCE</scope>
    <source>
        <strain evidence="7">NBRC 32176</strain>
    </source>
</reference>
<evidence type="ECO:0000256" key="5">
    <source>
        <dbReference type="SAM" id="MobiDB-lite"/>
    </source>
</evidence>
<feature type="compositionally biased region" description="Polar residues" evidence="5">
    <location>
        <begin position="454"/>
        <end position="464"/>
    </location>
</feature>
<dbReference type="InterPro" id="IPR001708">
    <property type="entry name" value="YidC/ALB3/OXA1/COX18"/>
</dbReference>
<proteinExistence type="predicted"/>
<dbReference type="GO" id="GO:0032977">
    <property type="term" value="F:membrane insertase activity"/>
    <property type="evidence" value="ECO:0007669"/>
    <property type="project" value="InterPro"/>
</dbReference>
<comment type="subcellular location">
    <subcellularLocation>
        <location evidence="1">Membrane</location>
        <topology evidence="1">Multi-pass membrane protein</topology>
    </subcellularLocation>
</comment>
<organism evidence="7 8">
    <name type="scientific">Phytophthora lilii</name>
    <dbReference type="NCBI Taxonomy" id="2077276"/>
    <lineage>
        <taxon>Eukaryota</taxon>
        <taxon>Sar</taxon>
        <taxon>Stramenopiles</taxon>
        <taxon>Oomycota</taxon>
        <taxon>Peronosporomycetes</taxon>
        <taxon>Peronosporales</taxon>
        <taxon>Peronosporaceae</taxon>
        <taxon>Phytophthora</taxon>
    </lineage>
</organism>
<feature type="transmembrane region" description="Helical" evidence="6">
    <location>
        <begin position="379"/>
        <end position="400"/>
    </location>
</feature>
<dbReference type="AlphaFoldDB" id="A0A9W6U3D6"/>
<evidence type="ECO:0000313" key="7">
    <source>
        <dbReference type="EMBL" id="GMF25095.1"/>
    </source>
</evidence>
<evidence type="ECO:0000256" key="4">
    <source>
        <dbReference type="ARBA" id="ARBA00023136"/>
    </source>
</evidence>
<gene>
    <name evidence="7" type="ORF">Plil01_001033100</name>
</gene>
<protein>
    <submittedName>
        <fullName evidence="7">Unnamed protein product</fullName>
    </submittedName>
</protein>
<keyword evidence="4 6" id="KW-0472">Membrane</keyword>
<dbReference type="OrthoDB" id="2148490at2759"/>
<dbReference type="Proteomes" id="UP001165083">
    <property type="component" value="Unassembled WGS sequence"/>
</dbReference>
<evidence type="ECO:0000313" key="8">
    <source>
        <dbReference type="Proteomes" id="UP001165083"/>
    </source>
</evidence>
<dbReference type="GO" id="GO:0032979">
    <property type="term" value="P:protein insertion into mitochondrial inner membrane from matrix"/>
    <property type="evidence" value="ECO:0007669"/>
    <property type="project" value="TreeGrafter"/>
</dbReference>
<evidence type="ECO:0000256" key="1">
    <source>
        <dbReference type="ARBA" id="ARBA00004141"/>
    </source>
</evidence>
<keyword evidence="2 6" id="KW-0812">Transmembrane</keyword>
<feature type="transmembrane region" description="Helical" evidence="6">
    <location>
        <begin position="297"/>
        <end position="315"/>
    </location>
</feature>
<dbReference type="PANTHER" id="PTHR12428:SF65">
    <property type="entry name" value="CYTOCHROME C OXIDASE ASSEMBLY PROTEIN COX18, MITOCHONDRIAL"/>
    <property type="match status" value="1"/>
</dbReference>
<dbReference type="PANTHER" id="PTHR12428">
    <property type="entry name" value="OXA1"/>
    <property type="match status" value="1"/>
</dbReference>
<accession>A0A9W6U3D6</accession>
<evidence type="ECO:0000256" key="3">
    <source>
        <dbReference type="ARBA" id="ARBA00022989"/>
    </source>
</evidence>
<dbReference type="GO" id="GO:0005743">
    <property type="term" value="C:mitochondrial inner membrane"/>
    <property type="evidence" value="ECO:0007669"/>
    <property type="project" value="TreeGrafter"/>
</dbReference>
<evidence type="ECO:0000256" key="2">
    <source>
        <dbReference type="ARBA" id="ARBA00022692"/>
    </source>
</evidence>